<gene>
    <name evidence="1" type="ORF">BFN67_14255</name>
</gene>
<comment type="caution">
    <text evidence="1">The sequence shown here is derived from an EMBL/GenBank/DDBJ whole genome shotgun (WGS) entry which is preliminary data.</text>
</comment>
<sequence>MATSTDRFATSTVQGIWKSHGLSPHRWRYFKLSNDPAFAEKLTTIVGLYVEPPAHAVMLSVDEKSQIQALDRTQPGLPMKKGRAGTMTDDYILDIISRRHRRPCFIDQPGRSTDGGVFRQIVDIQGIAGLQMRECIADIQGLRVKLSSFD</sequence>
<reference evidence="1 2" key="1">
    <citation type="journal article" date="2016" name="Int. J. Syst. Evol. Microbiol.">
        <title>Pseudaminobacter manganicus sp. nov., isolated from sludge of a manganese mine.</title>
        <authorList>
            <person name="Li J."/>
            <person name="Huang J."/>
            <person name="Liao S."/>
            <person name="Wang G."/>
        </authorList>
    </citation>
    <scope>NUCLEOTIDE SEQUENCE [LARGE SCALE GENOMIC DNA]</scope>
    <source>
        <strain evidence="1 2">JH-7</strain>
    </source>
</reference>
<dbReference type="EMBL" id="MDET01000007">
    <property type="protein sequence ID" value="OQM76533.1"/>
    <property type="molecule type" value="Genomic_DNA"/>
</dbReference>
<keyword evidence="2" id="KW-1185">Reference proteome</keyword>
<protein>
    <submittedName>
        <fullName evidence="1">Uncharacterized protein</fullName>
    </submittedName>
</protein>
<evidence type="ECO:0000313" key="2">
    <source>
        <dbReference type="Proteomes" id="UP000191905"/>
    </source>
</evidence>
<evidence type="ECO:0000313" key="1">
    <source>
        <dbReference type="EMBL" id="OQM76533.1"/>
    </source>
</evidence>
<dbReference type="Proteomes" id="UP000191905">
    <property type="component" value="Unassembled WGS sequence"/>
</dbReference>
<organism evidence="1 2">
    <name type="scientific">Manganibacter manganicus</name>
    <dbReference type="NCBI Taxonomy" id="1873176"/>
    <lineage>
        <taxon>Bacteria</taxon>
        <taxon>Pseudomonadati</taxon>
        <taxon>Pseudomonadota</taxon>
        <taxon>Alphaproteobacteria</taxon>
        <taxon>Hyphomicrobiales</taxon>
        <taxon>Phyllobacteriaceae</taxon>
        <taxon>Manganibacter</taxon>
    </lineage>
</organism>
<name>A0A1V8RTR9_9HYPH</name>
<accession>A0A1V8RTR9</accession>
<dbReference type="AlphaFoldDB" id="A0A1V8RTR9"/>
<proteinExistence type="predicted"/>